<dbReference type="SMART" id="SM00382">
    <property type="entry name" value="AAA"/>
    <property type="match status" value="2"/>
</dbReference>
<feature type="transmembrane region" description="Helical" evidence="12">
    <location>
        <begin position="454"/>
        <end position="475"/>
    </location>
</feature>
<dbReference type="GO" id="GO:0000329">
    <property type="term" value="C:fungal-type vacuole membrane"/>
    <property type="evidence" value="ECO:0007669"/>
    <property type="project" value="UniProtKB-ARBA"/>
</dbReference>
<dbReference type="InterPro" id="IPR017871">
    <property type="entry name" value="ABC_transporter-like_CS"/>
</dbReference>
<dbReference type="FunCoup" id="A0A316VAP3">
    <property type="interactions" value="94"/>
</dbReference>
<dbReference type="GO" id="GO:0140359">
    <property type="term" value="F:ABC-type transporter activity"/>
    <property type="evidence" value="ECO:0007669"/>
    <property type="project" value="InterPro"/>
</dbReference>
<feature type="transmembrane region" description="Helical" evidence="12">
    <location>
        <begin position="1212"/>
        <end position="1240"/>
    </location>
</feature>
<evidence type="ECO:0000256" key="11">
    <source>
        <dbReference type="SAM" id="MobiDB-lite"/>
    </source>
</evidence>
<evidence type="ECO:0000256" key="12">
    <source>
        <dbReference type="SAM" id="Phobius"/>
    </source>
</evidence>
<proteinExistence type="inferred from homology"/>
<evidence type="ECO:0000256" key="1">
    <source>
        <dbReference type="ARBA" id="ARBA00004128"/>
    </source>
</evidence>
<dbReference type="FunFam" id="1.20.1560.10:FF:000078">
    <property type="entry name" value="Unplaced genomic scaffold supercont1.1, whole genome shotgun sequence"/>
    <property type="match status" value="1"/>
</dbReference>
<dbReference type="Pfam" id="PF00664">
    <property type="entry name" value="ABC_membrane"/>
    <property type="match status" value="2"/>
</dbReference>
<evidence type="ECO:0000256" key="9">
    <source>
        <dbReference type="ARBA" id="ARBA00022989"/>
    </source>
</evidence>
<dbReference type="PROSITE" id="PS50893">
    <property type="entry name" value="ABC_TRANSPORTER_2"/>
    <property type="match status" value="2"/>
</dbReference>
<dbReference type="InterPro" id="IPR036640">
    <property type="entry name" value="ABC1_TM_sf"/>
</dbReference>
<keyword evidence="4 12" id="KW-0812">Transmembrane</keyword>
<feature type="domain" description="ABC transporter" evidence="13">
    <location>
        <begin position="748"/>
        <end position="974"/>
    </location>
</feature>
<dbReference type="CDD" id="cd18595">
    <property type="entry name" value="ABC_6TM_MRP1_2_3_6_D1_like"/>
    <property type="match status" value="1"/>
</dbReference>
<dbReference type="Proteomes" id="UP000245771">
    <property type="component" value="Unassembled WGS sequence"/>
</dbReference>
<dbReference type="InterPro" id="IPR003593">
    <property type="entry name" value="AAA+_ATPase"/>
</dbReference>
<feature type="domain" description="ABC transmembrane type-1" evidence="14">
    <location>
        <begin position="410"/>
        <end position="699"/>
    </location>
</feature>
<feature type="transmembrane region" description="Helical" evidence="12">
    <location>
        <begin position="533"/>
        <end position="551"/>
    </location>
</feature>
<evidence type="ECO:0000256" key="8">
    <source>
        <dbReference type="ARBA" id="ARBA00022967"/>
    </source>
</evidence>
<feature type="transmembrane region" description="Helical" evidence="12">
    <location>
        <begin position="638"/>
        <end position="659"/>
    </location>
</feature>
<feature type="domain" description="ABC transmembrane type-1" evidence="14">
    <location>
        <begin position="1088"/>
        <end position="1373"/>
    </location>
</feature>
<protein>
    <submittedName>
        <fullName evidence="15">Uncharacterized protein</fullName>
    </submittedName>
</protein>
<evidence type="ECO:0000256" key="6">
    <source>
        <dbReference type="ARBA" id="ARBA00022741"/>
    </source>
</evidence>
<gene>
    <name evidence="15" type="ORF">FA14DRAFT_161964</name>
</gene>
<evidence type="ECO:0000259" key="14">
    <source>
        <dbReference type="PROSITE" id="PS50929"/>
    </source>
</evidence>
<dbReference type="FunFam" id="3.40.50.300:FF:000450">
    <property type="entry name" value="ABC transporter C family member 2"/>
    <property type="match status" value="1"/>
</dbReference>
<keyword evidence="10 12" id="KW-0472">Membrane</keyword>
<dbReference type="FunFam" id="3.40.50.300:FF:000074">
    <property type="entry name" value="Multidrug resistance-associated protein 5 isoform 1"/>
    <property type="match status" value="1"/>
</dbReference>
<feature type="transmembrane region" description="Helical" evidence="12">
    <location>
        <begin position="113"/>
        <end position="131"/>
    </location>
</feature>
<feature type="transmembrane region" description="Helical" evidence="12">
    <location>
        <begin position="1131"/>
        <end position="1156"/>
    </location>
</feature>
<dbReference type="EMBL" id="KZ819605">
    <property type="protein sequence ID" value="PWN32595.1"/>
    <property type="molecule type" value="Genomic_DNA"/>
</dbReference>
<evidence type="ECO:0000256" key="3">
    <source>
        <dbReference type="ARBA" id="ARBA00022448"/>
    </source>
</evidence>
<sequence>MSSAYSSTSKLMMSGMTNVWQSTQRLLRDASSISPANHLASDPWIATGEGSSLGSHLLLNEAANLSNVTSIHAPLSYDQHTASFLGKMCDNAEGWGPSSTVRDLDFTPCFQDAVLTIVPGVLLAICAAVTISQRMKIPAKPLSHASHTILILKHVLVGILCFCAALEVSLSFGSSKITSIRFLASLALLASYALSLPLQHYNHTRERRSSTVLLFFWLIHLVFSLIRLRTLVTFPSPPIQDNMVEFALRATRVSLVLIVFALECVGVEVGGPRPSAGGDPKKTIANGNGTSRHQPQSSYDSAENPSTFSIRSDSSDAVAGEDARADTGEKECPENVANIFSRLSFHWMQPMMSLGSKKFLTEEDMWSLPPGEDGENLGKRFEVWYGKTRDKDGKPMFWTTLAMAYGGPFLFAAALKAAQDALAFAQPQLLRRLLQFVQTYEDKNAVKEPAFHGFFFATLLFMVAVIQTSFLHAYFQRCFTTGMRVRAGLVSAIYKKSLRLSNEDRSGRATGDIVNLMSVDATRLQDLCTYGHIAWSALFQMTLAFVSLYNLLGWPSFVGVAIMVVSVPLNTALARYMRSLSERTMKVKDKRTRLMNEILTNIKTIKLFAWEEAFSKKLFSVRNDEELSLLKLSGGVNAFFNFFWTAIPFFVSLSTFIVYSVVNPDKPLTADVIFPALSLYALLSFPLAMLAGIVAAIIQALVSARRLSAFLDAGELDRNARKLILPPQPLDPLLPDAQADIDTISNTIELKGAEFKWSRTQPVPTLAELDLTVSKGELLAVLGRVGDGKSSLLAAILGEMHKTDGECIVRGRTAYFTQGGWCMGASVRDNILFGLNYEPDFYQRVLRACALEPDLAILPDGDMTEVGEKGVSLSGGQRARVALARACYARADIYLLDDPLAAVDAHVGAHLFKHVIGPEGMLKSKTRILTTNTVAYLPQCDQIVSLRRGVFLKERGTYSDCMAAKGDIYNLINGLGKQAARHRGEEEAAETGTLPDPEKPEHEMIDYDTELAHGAHGEESLKETKLHRRLSTASMHRPRPLSKRQIKKETVRQLRETRQQREKSEQGSVSWNVYKEYASSASMVGFTLYIVAQVMTQVLQVSRDIVLKQWGTHNSETNGGKPADTRFYLTLYGLVGVLASLAICIAPFILYTWLAISSAKKFHDGLFRGISRAPLQWFETIPTGRLLNLFSRDVNVVDEVLPRVLNGFFRTMIVVMGVLVVVSVSVPPFLLAIIPLGFIYRAVLRYYLATSREIKRLDAVSKTPIFTWFQESLGGLSTIRAFGQESRFIATNEARVDRNQMCYFPSVTCNRWLAVRIEFIGSTVILIASTLAVALVASGGRMDAGLLGLMMSQALSTTQTLNWVVRSASEVEQNIVSVERIMGYTETEPEAPYETEYKPPANWPTQGKIEFKGYSTRYRKELPLVLKKLNMTIKHGERIGVVGRTGAGKSSLTLALFRIIEAAEGGIWIDDVESNKLGLKQLRSSLAIIPQDPQLWEGTLRDNVDPGEKYSDEALWKALDQARLKEHVSSLEGGLDAMLTEGASNFSAGQRQLLCVARALLRGSKILVLDEATSSVDLTTDDQIQEVVRKEFNGTTLTIAHRLNTILDSDRVLVLKDGEIAELDSPEALLKNKQSIFFSMAVEAGLAKV</sequence>
<keyword evidence="7" id="KW-0067">ATP-binding</keyword>
<evidence type="ECO:0000313" key="16">
    <source>
        <dbReference type="Proteomes" id="UP000245771"/>
    </source>
</evidence>
<dbReference type="PANTHER" id="PTHR24223">
    <property type="entry name" value="ATP-BINDING CASSETTE SUB-FAMILY C"/>
    <property type="match status" value="1"/>
</dbReference>
<dbReference type="Pfam" id="PF24357">
    <property type="entry name" value="TMD0_ABC"/>
    <property type="match status" value="1"/>
</dbReference>
<evidence type="ECO:0000256" key="5">
    <source>
        <dbReference type="ARBA" id="ARBA00022737"/>
    </source>
</evidence>
<feature type="transmembrane region" description="Helical" evidence="12">
    <location>
        <begin position="210"/>
        <end position="226"/>
    </location>
</feature>
<accession>A0A316VAP3</accession>
<feature type="domain" description="ABC transporter" evidence="13">
    <location>
        <begin position="1409"/>
        <end position="1642"/>
    </location>
</feature>
<feature type="transmembrane region" description="Helical" evidence="12">
    <location>
        <begin position="396"/>
        <end position="415"/>
    </location>
</feature>
<dbReference type="InParanoid" id="A0A316VAP3"/>
<dbReference type="PROSITE" id="PS00211">
    <property type="entry name" value="ABC_TRANSPORTER_1"/>
    <property type="match status" value="1"/>
</dbReference>
<dbReference type="Pfam" id="PF00005">
    <property type="entry name" value="ABC_tran"/>
    <property type="match status" value="2"/>
</dbReference>
<dbReference type="CDD" id="cd03244">
    <property type="entry name" value="ABCC_MRP_domain2"/>
    <property type="match status" value="1"/>
</dbReference>
<feature type="region of interest" description="Disordered" evidence="11">
    <location>
        <begin position="271"/>
        <end position="331"/>
    </location>
</feature>
<dbReference type="InterPro" id="IPR003439">
    <property type="entry name" value="ABC_transporter-like_ATP-bd"/>
</dbReference>
<evidence type="ECO:0000256" key="2">
    <source>
        <dbReference type="ARBA" id="ARBA00009726"/>
    </source>
</evidence>
<name>A0A316VAP3_9BASI</name>
<feature type="compositionally biased region" description="Polar residues" evidence="11">
    <location>
        <begin position="285"/>
        <end position="312"/>
    </location>
</feature>
<feature type="transmembrane region" description="Helical" evidence="12">
    <location>
        <begin position="151"/>
        <end position="173"/>
    </location>
</feature>
<reference evidence="15 16" key="1">
    <citation type="journal article" date="2018" name="Mol. Biol. Evol.">
        <title>Broad Genomic Sampling Reveals a Smut Pathogenic Ancestry of the Fungal Clade Ustilaginomycotina.</title>
        <authorList>
            <person name="Kijpornyongpan T."/>
            <person name="Mondo S.J."/>
            <person name="Barry K."/>
            <person name="Sandor L."/>
            <person name="Lee J."/>
            <person name="Lipzen A."/>
            <person name="Pangilinan J."/>
            <person name="LaButti K."/>
            <person name="Hainaut M."/>
            <person name="Henrissat B."/>
            <person name="Grigoriev I.V."/>
            <person name="Spatafora J.W."/>
            <person name="Aime M.C."/>
        </authorList>
    </citation>
    <scope>NUCLEOTIDE SEQUENCE [LARGE SCALE GENOMIC DNA]</scope>
    <source>
        <strain evidence="15 16">MCA 3882</strain>
    </source>
</reference>
<keyword evidence="16" id="KW-1185">Reference proteome</keyword>
<dbReference type="PROSITE" id="PS50929">
    <property type="entry name" value="ABC_TM1F"/>
    <property type="match status" value="2"/>
</dbReference>
<dbReference type="SUPFAM" id="SSF52540">
    <property type="entry name" value="P-loop containing nucleoside triphosphate hydrolases"/>
    <property type="match status" value="2"/>
</dbReference>
<evidence type="ECO:0000256" key="7">
    <source>
        <dbReference type="ARBA" id="ARBA00022840"/>
    </source>
</evidence>
<dbReference type="GeneID" id="37021144"/>
<evidence type="ECO:0000256" key="4">
    <source>
        <dbReference type="ARBA" id="ARBA00022692"/>
    </source>
</evidence>
<dbReference type="OrthoDB" id="6500128at2759"/>
<keyword evidence="6" id="KW-0547">Nucleotide-binding</keyword>
<dbReference type="InterPro" id="IPR050173">
    <property type="entry name" value="ABC_transporter_C-like"/>
</dbReference>
<dbReference type="CDD" id="cd03250">
    <property type="entry name" value="ABCC_MRP_domain1"/>
    <property type="match status" value="1"/>
</dbReference>
<feature type="transmembrane region" description="Helical" evidence="12">
    <location>
        <begin position="1319"/>
        <end position="1340"/>
    </location>
</feature>
<keyword evidence="8" id="KW-1278">Translocase</keyword>
<dbReference type="Gene3D" id="3.40.50.300">
    <property type="entry name" value="P-loop containing nucleotide triphosphate hydrolases"/>
    <property type="match status" value="2"/>
</dbReference>
<dbReference type="FunFam" id="1.20.1560.10:FF:000010">
    <property type="entry name" value="Multidrug resistance-associated ABC transporter"/>
    <property type="match status" value="1"/>
</dbReference>
<dbReference type="GO" id="GO:0005524">
    <property type="term" value="F:ATP binding"/>
    <property type="evidence" value="ECO:0007669"/>
    <property type="project" value="UniProtKB-KW"/>
</dbReference>
<keyword evidence="9 12" id="KW-1133">Transmembrane helix</keyword>
<keyword evidence="5" id="KW-0677">Repeat</keyword>
<feature type="transmembrane region" description="Helical" evidence="12">
    <location>
        <begin position="179"/>
        <end position="198"/>
    </location>
</feature>
<dbReference type="CDD" id="cd18603">
    <property type="entry name" value="ABC_6TM_MRP1_2_3_6_D2_like"/>
    <property type="match status" value="1"/>
</dbReference>
<feature type="transmembrane region" description="Helical" evidence="12">
    <location>
        <begin position="557"/>
        <end position="576"/>
    </location>
</feature>
<feature type="compositionally biased region" description="Basic and acidic residues" evidence="11">
    <location>
        <begin position="321"/>
        <end position="331"/>
    </location>
</feature>
<dbReference type="InterPro" id="IPR027417">
    <property type="entry name" value="P-loop_NTPase"/>
</dbReference>
<comment type="subcellular location">
    <subcellularLocation>
        <location evidence="1">Vacuole membrane</location>
        <topology evidence="1">Multi-pass membrane protein</topology>
    </subcellularLocation>
</comment>
<dbReference type="PANTHER" id="PTHR24223:SF443">
    <property type="entry name" value="MULTIDRUG-RESISTANCE LIKE PROTEIN 1, ISOFORM I"/>
    <property type="match status" value="1"/>
</dbReference>
<dbReference type="RefSeq" id="XP_025352897.1">
    <property type="nucleotide sequence ID" value="XM_025499363.1"/>
</dbReference>
<dbReference type="STRING" id="1280837.A0A316VAP3"/>
<dbReference type="InterPro" id="IPR011527">
    <property type="entry name" value="ABC1_TM_dom"/>
</dbReference>
<evidence type="ECO:0000313" key="15">
    <source>
        <dbReference type="EMBL" id="PWN32595.1"/>
    </source>
</evidence>
<dbReference type="SUPFAM" id="SSF90123">
    <property type="entry name" value="ABC transporter transmembrane region"/>
    <property type="match status" value="2"/>
</dbReference>
<dbReference type="GO" id="GO:0016887">
    <property type="term" value="F:ATP hydrolysis activity"/>
    <property type="evidence" value="ECO:0007669"/>
    <property type="project" value="InterPro"/>
</dbReference>
<feature type="region of interest" description="Disordered" evidence="11">
    <location>
        <begin position="980"/>
        <end position="1001"/>
    </location>
</feature>
<evidence type="ECO:0000256" key="10">
    <source>
        <dbReference type="ARBA" id="ARBA00023136"/>
    </source>
</evidence>
<comment type="similarity">
    <text evidence="2">Belongs to the ABC transporter superfamily. ABCC family. Conjugate transporter (TC 3.A.1.208) subfamily.</text>
</comment>
<keyword evidence="3" id="KW-0813">Transport</keyword>
<evidence type="ECO:0000259" key="13">
    <source>
        <dbReference type="PROSITE" id="PS50893"/>
    </source>
</evidence>
<dbReference type="InterPro" id="IPR056227">
    <property type="entry name" value="TMD0_ABC"/>
</dbReference>
<dbReference type="Gene3D" id="1.20.1560.10">
    <property type="entry name" value="ABC transporter type 1, transmembrane domain"/>
    <property type="match status" value="2"/>
</dbReference>
<feature type="transmembrane region" description="Helical" evidence="12">
    <location>
        <begin position="679"/>
        <end position="702"/>
    </location>
</feature>
<organism evidence="15 16">
    <name type="scientific">Meira miltonrushii</name>
    <dbReference type="NCBI Taxonomy" id="1280837"/>
    <lineage>
        <taxon>Eukaryota</taxon>
        <taxon>Fungi</taxon>
        <taxon>Dikarya</taxon>
        <taxon>Basidiomycota</taxon>
        <taxon>Ustilaginomycotina</taxon>
        <taxon>Exobasidiomycetes</taxon>
        <taxon>Exobasidiales</taxon>
        <taxon>Brachybasidiaceae</taxon>
        <taxon>Meira</taxon>
    </lineage>
</organism>